<protein>
    <submittedName>
        <fullName evidence="7">H+transporting two-sector ATPase E subunit</fullName>
    </submittedName>
</protein>
<dbReference type="GO" id="GO:0006754">
    <property type="term" value="P:ATP biosynthetic process"/>
    <property type="evidence" value="ECO:0007669"/>
    <property type="project" value="UniProtKB-KW"/>
</dbReference>
<name>A0A075FMG9_9EURY</name>
<keyword evidence="2" id="KW-0813">Transport</keyword>
<dbReference type="InterPro" id="IPR038495">
    <property type="entry name" value="ATPase_E_C"/>
</dbReference>
<keyword evidence="3" id="KW-0375">Hydrogen ion transport</keyword>
<dbReference type="EMBL" id="KF900365">
    <property type="protein sequence ID" value="AIE92433.1"/>
    <property type="molecule type" value="Genomic_DNA"/>
</dbReference>
<keyword evidence="6" id="KW-0066">ATP synthesis</keyword>
<dbReference type="AlphaFoldDB" id="A0A075FMG9"/>
<dbReference type="InterPro" id="IPR002842">
    <property type="entry name" value="ATPase_V1_Esu"/>
</dbReference>
<evidence type="ECO:0000256" key="4">
    <source>
        <dbReference type="ARBA" id="ARBA00023065"/>
    </source>
</evidence>
<evidence type="ECO:0000313" key="7">
    <source>
        <dbReference type="EMBL" id="AIE92433.1"/>
    </source>
</evidence>
<accession>A0A075FMG9</accession>
<evidence type="ECO:0000256" key="1">
    <source>
        <dbReference type="ARBA" id="ARBA00005901"/>
    </source>
</evidence>
<proteinExistence type="inferred from homology"/>
<evidence type="ECO:0000256" key="2">
    <source>
        <dbReference type="ARBA" id="ARBA00022448"/>
    </source>
</evidence>
<comment type="similarity">
    <text evidence="1">Belongs to the V-ATPase E subunit family.</text>
</comment>
<dbReference type="Pfam" id="PF01991">
    <property type="entry name" value="vATP-synt_E"/>
    <property type="match status" value="1"/>
</dbReference>
<evidence type="ECO:0000256" key="6">
    <source>
        <dbReference type="ARBA" id="ARBA00023310"/>
    </source>
</evidence>
<dbReference type="GO" id="GO:0046961">
    <property type="term" value="F:proton-transporting ATPase activity, rotational mechanism"/>
    <property type="evidence" value="ECO:0007669"/>
    <property type="project" value="InterPro"/>
</dbReference>
<evidence type="ECO:0000256" key="5">
    <source>
        <dbReference type="ARBA" id="ARBA00023136"/>
    </source>
</evidence>
<organism evidence="7">
    <name type="scientific">uncultured marine group II/III euryarchaeote AD1000_22_H02</name>
    <dbReference type="NCBI Taxonomy" id="1457738"/>
    <lineage>
        <taxon>Archaea</taxon>
        <taxon>Methanobacteriati</taxon>
        <taxon>Methanobacteriota</taxon>
        <taxon>environmental samples</taxon>
    </lineage>
</organism>
<evidence type="ECO:0000256" key="3">
    <source>
        <dbReference type="ARBA" id="ARBA00022781"/>
    </source>
</evidence>
<dbReference type="SUPFAM" id="SSF160527">
    <property type="entry name" value="V-type ATPase subunit E-like"/>
    <property type="match status" value="1"/>
</dbReference>
<reference evidence="7" key="1">
    <citation type="journal article" date="2014" name="Genome Biol. Evol.">
        <title>Pangenome evidence for extensive interdomain horizontal transfer affecting lineage core and shell genes in uncultured planktonic thaumarchaeota and euryarchaeota.</title>
        <authorList>
            <person name="Deschamps P."/>
            <person name="Zivanovic Y."/>
            <person name="Moreira D."/>
            <person name="Rodriguez-Valera F."/>
            <person name="Lopez-Garcia P."/>
        </authorList>
    </citation>
    <scope>NUCLEOTIDE SEQUENCE</scope>
</reference>
<dbReference type="Gene3D" id="3.30.2320.30">
    <property type="entry name" value="ATP synthase, E subunit, C-terminal"/>
    <property type="match status" value="1"/>
</dbReference>
<dbReference type="GO" id="GO:0033178">
    <property type="term" value="C:proton-transporting two-sector ATPase complex, catalytic domain"/>
    <property type="evidence" value="ECO:0007669"/>
    <property type="project" value="InterPro"/>
</dbReference>
<sequence length="188" mass="20225">MSLDKLASEIESMAKAEAKKIADDAKAEAKRISGETKASVKEYREAAIGQAERMSGQVAVESIAAARQRNQKRLLVARRAELDAAWEEVVSQVGSANLKGREDILGSLLGKAAEEAGEGMVLRPVSVDREALSDKSDDFQMGEDIDGLGGFVLESADGSVLMDYRFEGRLRDAWDASLGEVSSILFGE</sequence>
<keyword evidence="4" id="KW-0406">Ion transport</keyword>
<keyword evidence="5" id="KW-0472">Membrane</keyword>